<dbReference type="PANTHER" id="PTHR44196:SF1">
    <property type="entry name" value="DEHYDROGENASE_REDUCTASE SDR FAMILY MEMBER 7B"/>
    <property type="match status" value="1"/>
</dbReference>
<dbReference type="Pfam" id="PF00106">
    <property type="entry name" value="adh_short"/>
    <property type="match status" value="1"/>
</dbReference>
<comment type="similarity">
    <text evidence="1">Belongs to the short-chain dehydrogenases/reductases (SDR) family.</text>
</comment>
<name>A0A382E2N9_9ZZZZ</name>
<evidence type="ECO:0000256" key="2">
    <source>
        <dbReference type="ARBA" id="ARBA00023002"/>
    </source>
</evidence>
<protein>
    <recommendedName>
        <fullName evidence="4">Ketoreductase (KR) domain-containing protein</fullName>
    </recommendedName>
</protein>
<feature type="non-terminal residue" evidence="3">
    <location>
        <position position="119"/>
    </location>
</feature>
<gene>
    <name evidence="3" type="ORF">METZ01_LOCUS197589</name>
</gene>
<sequence length="119" mass="12140">MPSMRLNGQIAVITGGGRGLGRACALALGQAGAETVLVSRTLSELQEVADTICAGGGVASSIECDVTDAGQVGATIGQLDRIDILVNGAGINIPEPFLKVTEEHFDQTMSLNVKAAFVV</sequence>
<evidence type="ECO:0000313" key="3">
    <source>
        <dbReference type="EMBL" id="SVB44735.1"/>
    </source>
</evidence>
<reference evidence="3" key="1">
    <citation type="submission" date="2018-05" db="EMBL/GenBank/DDBJ databases">
        <authorList>
            <person name="Lanie J.A."/>
            <person name="Ng W.-L."/>
            <person name="Kazmierczak K.M."/>
            <person name="Andrzejewski T.M."/>
            <person name="Davidsen T.M."/>
            <person name="Wayne K.J."/>
            <person name="Tettelin H."/>
            <person name="Glass J.I."/>
            <person name="Rusch D."/>
            <person name="Podicherti R."/>
            <person name="Tsui H.-C.T."/>
            <person name="Winkler M.E."/>
        </authorList>
    </citation>
    <scope>NUCLEOTIDE SEQUENCE</scope>
</reference>
<dbReference type="EMBL" id="UINC01042297">
    <property type="protein sequence ID" value="SVB44735.1"/>
    <property type="molecule type" value="Genomic_DNA"/>
</dbReference>
<dbReference type="SUPFAM" id="SSF51735">
    <property type="entry name" value="NAD(P)-binding Rossmann-fold domains"/>
    <property type="match status" value="1"/>
</dbReference>
<dbReference type="InterPro" id="IPR002347">
    <property type="entry name" value="SDR_fam"/>
</dbReference>
<evidence type="ECO:0008006" key="4">
    <source>
        <dbReference type="Google" id="ProtNLM"/>
    </source>
</evidence>
<dbReference type="Gene3D" id="3.40.50.720">
    <property type="entry name" value="NAD(P)-binding Rossmann-like Domain"/>
    <property type="match status" value="1"/>
</dbReference>
<keyword evidence="2" id="KW-0560">Oxidoreductase</keyword>
<dbReference type="GO" id="GO:0016020">
    <property type="term" value="C:membrane"/>
    <property type="evidence" value="ECO:0007669"/>
    <property type="project" value="TreeGrafter"/>
</dbReference>
<dbReference type="AlphaFoldDB" id="A0A382E2N9"/>
<organism evidence="3">
    <name type="scientific">marine metagenome</name>
    <dbReference type="NCBI Taxonomy" id="408172"/>
    <lineage>
        <taxon>unclassified sequences</taxon>
        <taxon>metagenomes</taxon>
        <taxon>ecological metagenomes</taxon>
    </lineage>
</organism>
<dbReference type="PANTHER" id="PTHR44196">
    <property type="entry name" value="DEHYDROGENASE/REDUCTASE SDR FAMILY MEMBER 7B"/>
    <property type="match status" value="1"/>
</dbReference>
<dbReference type="GO" id="GO:0016491">
    <property type="term" value="F:oxidoreductase activity"/>
    <property type="evidence" value="ECO:0007669"/>
    <property type="project" value="UniProtKB-KW"/>
</dbReference>
<dbReference type="CDD" id="cd05233">
    <property type="entry name" value="SDR_c"/>
    <property type="match status" value="1"/>
</dbReference>
<dbReference type="PRINTS" id="PR00081">
    <property type="entry name" value="GDHRDH"/>
</dbReference>
<proteinExistence type="inferred from homology"/>
<evidence type="ECO:0000256" key="1">
    <source>
        <dbReference type="ARBA" id="ARBA00006484"/>
    </source>
</evidence>
<accession>A0A382E2N9</accession>
<dbReference type="InterPro" id="IPR036291">
    <property type="entry name" value="NAD(P)-bd_dom_sf"/>
</dbReference>